<evidence type="ECO:0000256" key="2">
    <source>
        <dbReference type="ARBA" id="ARBA00023125"/>
    </source>
</evidence>
<dbReference type="GO" id="GO:0000976">
    <property type="term" value="F:transcription cis-regulatory region binding"/>
    <property type="evidence" value="ECO:0007669"/>
    <property type="project" value="TreeGrafter"/>
</dbReference>
<comment type="caution">
    <text evidence="6">The sequence shown here is derived from an EMBL/GenBank/DDBJ whole genome shotgun (WGS) entry which is preliminary data.</text>
</comment>
<keyword evidence="3" id="KW-0804">Transcription</keyword>
<dbReference type="RefSeq" id="WP_253744713.1">
    <property type="nucleotide sequence ID" value="NZ_BAABKA010000026.1"/>
</dbReference>
<dbReference type="Pfam" id="PF16859">
    <property type="entry name" value="TetR_C_11"/>
    <property type="match status" value="1"/>
</dbReference>
<dbReference type="EMBL" id="JAMZEB010000002">
    <property type="protein sequence ID" value="MCP2357597.1"/>
    <property type="molecule type" value="Genomic_DNA"/>
</dbReference>
<dbReference type="AlphaFoldDB" id="A0A9X2GH76"/>
<feature type="domain" description="HTH tetR-type" evidence="5">
    <location>
        <begin position="14"/>
        <end position="74"/>
    </location>
</feature>
<sequence>MTPARRTRGRPRDPEADEAIMKAALELFVERGPEGANVEQIAKRAGVAKVTVYRRWSSKEELLVQAIEQARTLVPGAEVWEAADAAARPVDERLAGSWAGTLSDERFRAVLALLIGSSVTQPSLLATYREQYIEPRRRLIRAALERAHPEAGADLDTVIDMVVGAAMYRMLIDPDTPAGGREYLDGLLRQADRLLRAAEG</sequence>
<evidence type="ECO:0000256" key="4">
    <source>
        <dbReference type="PROSITE-ProRule" id="PRU00335"/>
    </source>
</evidence>
<proteinExistence type="predicted"/>
<dbReference type="InterPro" id="IPR011075">
    <property type="entry name" value="TetR_C"/>
</dbReference>
<dbReference type="PROSITE" id="PS50977">
    <property type="entry name" value="HTH_TETR_2"/>
    <property type="match status" value="1"/>
</dbReference>
<dbReference type="InterPro" id="IPR036271">
    <property type="entry name" value="Tet_transcr_reg_TetR-rel_C_sf"/>
</dbReference>
<dbReference type="Gene3D" id="1.10.357.10">
    <property type="entry name" value="Tetracycline Repressor, domain 2"/>
    <property type="match status" value="1"/>
</dbReference>
<organism evidence="6 7">
    <name type="scientific">Nonomuraea thailandensis</name>
    <dbReference type="NCBI Taxonomy" id="1188745"/>
    <lineage>
        <taxon>Bacteria</taxon>
        <taxon>Bacillati</taxon>
        <taxon>Actinomycetota</taxon>
        <taxon>Actinomycetes</taxon>
        <taxon>Streptosporangiales</taxon>
        <taxon>Streptosporangiaceae</taxon>
        <taxon>Nonomuraea</taxon>
    </lineage>
</organism>
<dbReference type="Proteomes" id="UP001139648">
    <property type="component" value="Unassembled WGS sequence"/>
</dbReference>
<dbReference type="GO" id="GO:0003700">
    <property type="term" value="F:DNA-binding transcription factor activity"/>
    <property type="evidence" value="ECO:0007669"/>
    <property type="project" value="TreeGrafter"/>
</dbReference>
<protein>
    <submittedName>
        <fullName evidence="6">AcrR family transcriptional regulator</fullName>
    </submittedName>
</protein>
<dbReference type="InterPro" id="IPR050109">
    <property type="entry name" value="HTH-type_TetR-like_transc_reg"/>
</dbReference>
<name>A0A9X2GH76_9ACTN</name>
<evidence type="ECO:0000313" key="6">
    <source>
        <dbReference type="EMBL" id="MCP2357597.1"/>
    </source>
</evidence>
<keyword evidence="7" id="KW-1185">Reference proteome</keyword>
<evidence type="ECO:0000256" key="3">
    <source>
        <dbReference type="ARBA" id="ARBA00023163"/>
    </source>
</evidence>
<dbReference type="SUPFAM" id="SSF46689">
    <property type="entry name" value="Homeodomain-like"/>
    <property type="match status" value="1"/>
</dbReference>
<keyword evidence="1" id="KW-0805">Transcription regulation</keyword>
<evidence type="ECO:0000256" key="1">
    <source>
        <dbReference type="ARBA" id="ARBA00023015"/>
    </source>
</evidence>
<dbReference type="PANTHER" id="PTHR30055:SF226">
    <property type="entry name" value="HTH-TYPE TRANSCRIPTIONAL REGULATOR PKSA"/>
    <property type="match status" value="1"/>
</dbReference>
<gene>
    <name evidence="6" type="ORF">HD597_004617</name>
</gene>
<dbReference type="InterPro" id="IPR009057">
    <property type="entry name" value="Homeodomain-like_sf"/>
</dbReference>
<dbReference type="PANTHER" id="PTHR30055">
    <property type="entry name" value="HTH-TYPE TRANSCRIPTIONAL REGULATOR RUTR"/>
    <property type="match status" value="1"/>
</dbReference>
<keyword evidence="2 4" id="KW-0238">DNA-binding</keyword>
<dbReference type="SUPFAM" id="SSF48498">
    <property type="entry name" value="Tetracyclin repressor-like, C-terminal domain"/>
    <property type="match status" value="1"/>
</dbReference>
<evidence type="ECO:0000259" key="5">
    <source>
        <dbReference type="PROSITE" id="PS50977"/>
    </source>
</evidence>
<evidence type="ECO:0000313" key="7">
    <source>
        <dbReference type="Proteomes" id="UP001139648"/>
    </source>
</evidence>
<accession>A0A9X2GH76</accession>
<reference evidence="6" key="1">
    <citation type="submission" date="2022-06" db="EMBL/GenBank/DDBJ databases">
        <title>Sequencing the genomes of 1000 actinobacteria strains.</title>
        <authorList>
            <person name="Klenk H.-P."/>
        </authorList>
    </citation>
    <scope>NUCLEOTIDE SEQUENCE</scope>
    <source>
        <strain evidence="6">DSM 46694</strain>
    </source>
</reference>
<dbReference type="Pfam" id="PF00440">
    <property type="entry name" value="TetR_N"/>
    <property type="match status" value="1"/>
</dbReference>
<dbReference type="InterPro" id="IPR001647">
    <property type="entry name" value="HTH_TetR"/>
</dbReference>
<dbReference type="PRINTS" id="PR00455">
    <property type="entry name" value="HTHTETR"/>
</dbReference>
<feature type="DNA-binding region" description="H-T-H motif" evidence="4">
    <location>
        <begin position="37"/>
        <end position="56"/>
    </location>
</feature>